<dbReference type="GO" id="GO:0042645">
    <property type="term" value="C:mitochondrial nucleoid"/>
    <property type="evidence" value="ECO:0007669"/>
    <property type="project" value="UniProtKB-SubCell"/>
</dbReference>
<evidence type="ECO:0000256" key="13">
    <source>
        <dbReference type="ARBA" id="ARBA00023271"/>
    </source>
</evidence>
<dbReference type="GO" id="GO:0003887">
    <property type="term" value="F:DNA-directed DNA polymerase activity"/>
    <property type="evidence" value="ECO:0007669"/>
    <property type="project" value="UniProtKB-KW"/>
</dbReference>
<accession>A0A7R9E509</accession>
<feature type="compositionally biased region" description="Basic and acidic residues" evidence="17">
    <location>
        <begin position="641"/>
        <end position="660"/>
    </location>
</feature>
<evidence type="ECO:0000256" key="4">
    <source>
        <dbReference type="ARBA" id="ARBA00012417"/>
    </source>
</evidence>
<dbReference type="SUPFAM" id="SSF50249">
    <property type="entry name" value="Nucleic acid-binding proteins"/>
    <property type="match status" value="1"/>
</dbReference>
<feature type="region of interest" description="Disordered" evidence="17">
    <location>
        <begin position="636"/>
        <end position="670"/>
    </location>
</feature>
<evidence type="ECO:0000256" key="14">
    <source>
        <dbReference type="ARBA" id="ARBA00031966"/>
    </source>
</evidence>
<dbReference type="PROSITE" id="PS00447">
    <property type="entry name" value="DNA_POLYMERASE_A"/>
    <property type="match status" value="1"/>
</dbReference>
<evidence type="ECO:0000256" key="6">
    <source>
        <dbReference type="ARBA" id="ARBA00022679"/>
    </source>
</evidence>
<dbReference type="PANTHER" id="PTHR10267:SF0">
    <property type="entry name" value="DNA POLYMERASE SUBUNIT GAMMA-1"/>
    <property type="match status" value="1"/>
</dbReference>
<feature type="compositionally biased region" description="Basic and acidic residues" evidence="17">
    <location>
        <begin position="166"/>
        <end position="175"/>
    </location>
</feature>
<evidence type="ECO:0000256" key="7">
    <source>
        <dbReference type="ARBA" id="ARBA00022695"/>
    </source>
</evidence>
<keyword evidence="11" id="KW-0238">DNA-binding</keyword>
<dbReference type="InterPro" id="IPR001098">
    <property type="entry name" value="DNA-dir_DNA_pol_A_palm_dom"/>
</dbReference>
<reference evidence="19" key="1">
    <citation type="submission" date="2020-11" db="EMBL/GenBank/DDBJ databases">
        <authorList>
            <person name="Tran Van P."/>
        </authorList>
    </citation>
    <scope>NUCLEOTIDE SEQUENCE</scope>
</reference>
<dbReference type="Pfam" id="PF18136">
    <property type="entry name" value="DNApol_Exo"/>
    <property type="match status" value="1"/>
</dbReference>
<dbReference type="InterPro" id="IPR012340">
    <property type="entry name" value="NA-bd_OB-fold"/>
</dbReference>
<evidence type="ECO:0000313" key="19">
    <source>
        <dbReference type="EMBL" id="CAD7427538.1"/>
    </source>
</evidence>
<dbReference type="Gene3D" id="1.10.150.20">
    <property type="entry name" value="5' to 3' exonuclease, C-terminal subdomain"/>
    <property type="match status" value="1"/>
</dbReference>
<keyword evidence="7" id="KW-0548">Nucleotidyltransferase</keyword>
<dbReference type="FunFam" id="3.30.420.390:FF:000004">
    <property type="entry name" value="DNA polymerase subunit gamma-1, mitochondrial"/>
    <property type="match status" value="1"/>
</dbReference>
<dbReference type="InterPro" id="IPR012337">
    <property type="entry name" value="RNaseH-like_sf"/>
</dbReference>
<dbReference type="Gene3D" id="2.40.50.140">
    <property type="entry name" value="Nucleic acid-binding proteins"/>
    <property type="match status" value="1"/>
</dbReference>
<dbReference type="Gene3D" id="3.30.420.390">
    <property type="match status" value="1"/>
</dbReference>
<dbReference type="Gene3D" id="3.30.70.370">
    <property type="match status" value="1"/>
</dbReference>
<feature type="coiled-coil region" evidence="16">
    <location>
        <begin position="555"/>
        <end position="582"/>
    </location>
</feature>
<keyword evidence="9" id="KW-0460">Magnesium</keyword>
<dbReference type="PANTHER" id="PTHR10267">
    <property type="entry name" value="DNA POLYMERASE SUBUNIT GAMMA-1"/>
    <property type="match status" value="1"/>
</dbReference>
<dbReference type="FunFam" id="1.10.150.20:FF:000024">
    <property type="entry name" value="DNA polymerase gamma, catalytic subunit"/>
    <property type="match status" value="1"/>
</dbReference>
<dbReference type="PRINTS" id="PR00867">
    <property type="entry name" value="DNAPOLG"/>
</dbReference>
<dbReference type="InterPro" id="IPR041336">
    <property type="entry name" value="DNApol_Exo"/>
</dbReference>
<evidence type="ECO:0000256" key="17">
    <source>
        <dbReference type="SAM" id="MobiDB-lite"/>
    </source>
</evidence>
<dbReference type="Pfam" id="PF00476">
    <property type="entry name" value="DNA_pol_A"/>
    <property type="match status" value="1"/>
</dbReference>
<keyword evidence="6" id="KW-0808">Transferase</keyword>
<evidence type="ECO:0000256" key="15">
    <source>
        <dbReference type="PROSITE-ProRule" id="PRU00181"/>
    </source>
</evidence>
<feature type="compositionally biased region" description="Polar residues" evidence="17">
    <location>
        <begin position="661"/>
        <end position="670"/>
    </location>
</feature>
<keyword evidence="8" id="KW-0235">DNA replication</keyword>
<dbReference type="SMART" id="SM00652">
    <property type="entry name" value="eIF1a"/>
    <property type="match status" value="1"/>
</dbReference>
<dbReference type="InterPro" id="IPR043502">
    <property type="entry name" value="DNA/RNA_pol_sf"/>
</dbReference>
<dbReference type="SUPFAM" id="SSF53098">
    <property type="entry name" value="Ribonuclease H-like"/>
    <property type="match status" value="1"/>
</dbReference>
<keyword evidence="16" id="KW-0175">Coiled coil</keyword>
<keyword evidence="15" id="KW-0648">Protein biosynthesis</keyword>
<dbReference type="SMART" id="SM00482">
    <property type="entry name" value="POLAc"/>
    <property type="match status" value="1"/>
</dbReference>
<dbReference type="CDD" id="cd05792">
    <property type="entry name" value="S1_eIF1AD_like"/>
    <property type="match status" value="1"/>
</dbReference>
<keyword evidence="15" id="KW-0396">Initiation factor</keyword>
<dbReference type="GO" id="GO:0005760">
    <property type="term" value="C:gamma DNA polymerase complex"/>
    <property type="evidence" value="ECO:0007669"/>
    <property type="project" value="InterPro"/>
</dbReference>
<evidence type="ECO:0000256" key="8">
    <source>
        <dbReference type="ARBA" id="ARBA00022705"/>
    </source>
</evidence>
<gene>
    <name evidence="19" type="ORF">TMSB3V08_LOCUS4377</name>
</gene>
<evidence type="ECO:0000256" key="5">
    <source>
        <dbReference type="ARBA" id="ARBA00015350"/>
    </source>
</evidence>
<evidence type="ECO:0000256" key="11">
    <source>
        <dbReference type="ARBA" id="ARBA00023125"/>
    </source>
</evidence>
<dbReference type="InterPro" id="IPR006196">
    <property type="entry name" value="RNA-binding_domain_S1_IF1"/>
</dbReference>
<dbReference type="EMBL" id="OB793481">
    <property type="protein sequence ID" value="CAD7427538.1"/>
    <property type="molecule type" value="Genomic_DNA"/>
</dbReference>
<dbReference type="InterPro" id="IPR001253">
    <property type="entry name" value="TIF_eIF-1A"/>
</dbReference>
<feature type="region of interest" description="Disordered" evidence="17">
    <location>
        <begin position="1404"/>
        <end position="1438"/>
    </location>
</feature>
<name>A0A7R9E509_9NEOP</name>
<feature type="domain" description="S1-like" evidence="18">
    <location>
        <begin position="1313"/>
        <end position="1386"/>
    </location>
</feature>
<evidence type="ECO:0000259" key="18">
    <source>
        <dbReference type="PROSITE" id="PS50832"/>
    </source>
</evidence>
<evidence type="ECO:0000256" key="10">
    <source>
        <dbReference type="ARBA" id="ARBA00022932"/>
    </source>
</evidence>
<feature type="region of interest" description="Disordered" evidence="17">
    <location>
        <begin position="138"/>
        <end position="200"/>
    </location>
</feature>
<comment type="cofactor">
    <cofactor evidence="1">
        <name>Mg(2+)</name>
        <dbReference type="ChEBI" id="CHEBI:18420"/>
    </cofactor>
</comment>
<comment type="similarity">
    <text evidence="3">Belongs to the DNA polymerase type-A family.</text>
</comment>
<proteinExistence type="inferred from homology"/>
<keyword evidence="13" id="KW-1135">Mitochondrion nucleoid</keyword>
<dbReference type="GO" id="GO:0008408">
    <property type="term" value="F:3'-5' exonuclease activity"/>
    <property type="evidence" value="ECO:0007669"/>
    <property type="project" value="TreeGrafter"/>
</dbReference>
<evidence type="ECO:0000256" key="1">
    <source>
        <dbReference type="ARBA" id="ARBA00001946"/>
    </source>
</evidence>
<feature type="compositionally biased region" description="Low complexity" evidence="17">
    <location>
        <begin position="186"/>
        <end position="196"/>
    </location>
</feature>
<comment type="subcellular location">
    <subcellularLocation>
        <location evidence="2">Mitochondrion matrix</location>
        <location evidence="2">Mitochondrion nucleoid</location>
    </subcellularLocation>
</comment>
<protein>
    <recommendedName>
        <fullName evidence="5">DNA polymerase subunit gamma-1</fullName>
        <ecNumber evidence="4">2.7.7.7</ecNumber>
    </recommendedName>
    <alternativeName>
        <fullName evidence="14">Mitochondrial DNA polymerase catalytic subunit</fullName>
    </alternativeName>
</protein>
<evidence type="ECO:0000256" key="16">
    <source>
        <dbReference type="SAM" id="Coils"/>
    </source>
</evidence>
<dbReference type="GO" id="GO:0003723">
    <property type="term" value="F:RNA binding"/>
    <property type="evidence" value="ECO:0007669"/>
    <property type="project" value="InterPro"/>
</dbReference>
<keyword evidence="10" id="KW-0239">DNA-directed DNA polymerase</keyword>
<evidence type="ECO:0000256" key="9">
    <source>
        <dbReference type="ARBA" id="ARBA00022842"/>
    </source>
</evidence>
<feature type="compositionally biased region" description="Basic and acidic residues" evidence="17">
    <location>
        <begin position="1404"/>
        <end position="1413"/>
    </location>
</feature>
<dbReference type="InterPro" id="IPR002297">
    <property type="entry name" value="DNA-dir_DNA_pol_A_mt"/>
</dbReference>
<sequence>MSYSTCLPLESSPPPSTKPDHCVLWTVSSMAVAYYCTSKLRFICRNAVHCEPCQQPNTAIMNSVSPKVRTTYNRNFQIAKSRDGVYNMGFRSYNKDAKQNFTNKRSTPQELLVKSPKQSSLVSSLELALSECQPYTVTTENPYPKDSVDSSCSILKVRNTPVPSARSKERGTVEKPRKHTKKQIHSSPVNSQSPSNSKEKVNDYAVPHRLNDVNIQMLSEGLFRQLFSKTKSKSGPSVDQLTKSKLELKKHNLFKVDETKLEDVHLKIPTLAGNDLEEHFQLIGEQQSAPYRDLLQKLMSPISAAPQHWELQAGWTRYDGASTPQSVPYPLESALVFDVEVCRSASEMPALATAVSSKAWYAWVSKPVAESHGGTLKDQTYSTKDLIPLESDLNGNCEDITRPRIVVGHNVSYDRSRVKEQYWLEQTGTRFLDTMSLHVCVSGITSYQRALLKSSDVDQLDDERWREFSSLNSLSEVHKLYCKEEIDKSSRDVFVSGTLSDVCQLFQMLMQYCAQDVLATHNVFCKLFPLFMSRFPHPVTLAGMLELGTAYLPVNANWLRYLENANQTYEELDAESRFLLARRADQACHLLHNDKYKEDLWMWDQDWSVRGIRLKKSANKKKVPKCEVNGKTENNNICEPTRSKEKTTSQENCKNKKEYQESNTTLPKNETFPSLDEAKGIFELPQDIIEDKDLLHEKFRYLWETRNLLPAKIPHLPGYPAWYRKLCPRFSEPEWTPGPQLLSTSMQVTPKLLSLTWESYPLHYIRGHGWGLLVPYSTVFEGSNEITDFPLVKLLERCPIVNTGNLIANHKQSEEALTHLHRTVQDTLSWKNYRQKKNVECVPSWYRGTGVWCDVNIGNCCWFFKLPHKDGATHRVGNPLAKDFLNKFSENVLSGSYSGAEKVLSISRMLSYWRNNRDRVEQQMVVWLQRKELTRSLRSTDEEFGAIIPQVIVCGTLTRRAVEPTWMTASNAHKERVGSELRAMVQAPPGYNIVGADVDSQELWIASVIGDAYFAKMHGATPFGWMTLSGRKVDGTDMHSVTAKAIGISRDHAKVINYARIYGAGQQFAERLLKQFNPAMSDIEARSKASKMFSMTKGHKVYRLKEKYNSVLEDKDYNMWEARKIAAKHGVSVHEMFEMPHWVGGTESAMFNCLEAIASNEEPATPFLGGRLSRALEPSNVLDDRYLPTRINWVVQSGAVDFLHLMLVSMRWLLDSRARFCLSFHDEVRYLVPTEHRYQAALAMHITNLLSRAFCSQRLGLHDLPQSVAFFSSVEVDTVLRKEAHHDCVTPSNPHVMSRATKRKHVIKEVWLDNLELPSKDQQVVRIIASRGNNLHEVEDANRAQFLVSMPTKFRKNVWIKRGDFVLIEPITEGDKVKGEIVSILTLEHVRFFKENQCWPKEFEENHDERQSDELFVNTNRPMPQDDTSSSSEEESDS</sequence>
<dbReference type="GO" id="GO:0003677">
    <property type="term" value="F:DNA binding"/>
    <property type="evidence" value="ECO:0007669"/>
    <property type="project" value="UniProtKB-KW"/>
</dbReference>
<evidence type="ECO:0000256" key="3">
    <source>
        <dbReference type="ARBA" id="ARBA00007705"/>
    </source>
</evidence>
<evidence type="ECO:0000256" key="12">
    <source>
        <dbReference type="ARBA" id="ARBA00023128"/>
    </source>
</evidence>
<dbReference type="Pfam" id="PF01176">
    <property type="entry name" value="eIF-1a"/>
    <property type="match status" value="1"/>
</dbReference>
<evidence type="ECO:0000256" key="2">
    <source>
        <dbReference type="ARBA" id="ARBA00004436"/>
    </source>
</evidence>
<dbReference type="SUPFAM" id="SSF56672">
    <property type="entry name" value="DNA/RNA polymerases"/>
    <property type="match status" value="1"/>
</dbReference>
<keyword evidence="12" id="KW-0496">Mitochondrion</keyword>
<organism evidence="19">
    <name type="scientific">Timema monikensis</name>
    <dbReference type="NCBI Taxonomy" id="170555"/>
    <lineage>
        <taxon>Eukaryota</taxon>
        <taxon>Metazoa</taxon>
        <taxon>Ecdysozoa</taxon>
        <taxon>Arthropoda</taxon>
        <taxon>Hexapoda</taxon>
        <taxon>Insecta</taxon>
        <taxon>Pterygota</taxon>
        <taxon>Neoptera</taxon>
        <taxon>Polyneoptera</taxon>
        <taxon>Phasmatodea</taxon>
        <taxon>Timematodea</taxon>
        <taxon>Timematoidea</taxon>
        <taxon>Timematidae</taxon>
        <taxon>Timema</taxon>
    </lineage>
</organism>
<dbReference type="InterPro" id="IPR019760">
    <property type="entry name" value="DNA-dir_DNA_pol_A_CS"/>
</dbReference>
<dbReference type="PROSITE" id="PS50832">
    <property type="entry name" value="S1_IF1_TYPE"/>
    <property type="match status" value="1"/>
</dbReference>
<dbReference type="EC" id="2.7.7.7" evidence="4"/>
<dbReference type="GO" id="GO:0003743">
    <property type="term" value="F:translation initiation factor activity"/>
    <property type="evidence" value="ECO:0007669"/>
    <property type="project" value="UniProtKB-UniRule"/>
</dbReference>
<dbReference type="GO" id="GO:0006264">
    <property type="term" value="P:mitochondrial DNA replication"/>
    <property type="evidence" value="ECO:0007669"/>
    <property type="project" value="TreeGrafter"/>
</dbReference>